<dbReference type="OrthoDB" id="3477286at2759"/>
<evidence type="ECO:0000313" key="1">
    <source>
        <dbReference type="EMBL" id="KKY31310.1"/>
    </source>
</evidence>
<proteinExistence type="predicted"/>
<dbReference type="AlphaFoldDB" id="A0A0G2HT66"/>
<reference evidence="1 2" key="2">
    <citation type="submission" date="2015-05" db="EMBL/GenBank/DDBJ databases">
        <authorList>
            <person name="Morales-Cruz A."/>
            <person name="Amrine K.C."/>
            <person name="Cantu D."/>
        </authorList>
    </citation>
    <scope>NUCLEOTIDE SEQUENCE [LARGE SCALE GENOMIC DNA]</scope>
    <source>
        <strain evidence="1">DA912</strain>
    </source>
</reference>
<accession>A0A0G2HT66</accession>
<dbReference type="Pfam" id="PF26639">
    <property type="entry name" value="Het-6_barrel"/>
    <property type="match status" value="1"/>
</dbReference>
<sequence length="212" mass="24287">MWNDDQYYAPQQWLKDSDIGTEIAEDTKDTQKRYTRTNELAIRAYWRTLLMDCAAYPVTRLTSDEIVAGDAAFRSILLYRSNEHNEDYSKANEASTDEHQDLDDSLVTKNLLRRWDQLSESMRCMWTRNYKCWSFAVTENGLYTMIQHAMTGDLIASVQGAKVPLVLRPKGEFQGKKTYELVGAAYVHGFMDGEAFKATAGIGLTEKEILLQ</sequence>
<reference evidence="1 2" key="1">
    <citation type="submission" date="2015-05" db="EMBL/GenBank/DDBJ databases">
        <title>Distinctive expansion of gene families associated with plant cell wall degradation and secondary metabolism in the genomes of grapevine trunk pathogens.</title>
        <authorList>
            <person name="Lawrence D.P."/>
            <person name="Travadon R."/>
            <person name="Rolshausen P.E."/>
            <person name="Baumgartner K."/>
        </authorList>
    </citation>
    <scope>NUCLEOTIDE SEQUENCE [LARGE SCALE GENOMIC DNA]</scope>
    <source>
        <strain evidence="1">DA912</strain>
    </source>
</reference>
<organism evidence="1 2">
    <name type="scientific">Diaporthe ampelina</name>
    <dbReference type="NCBI Taxonomy" id="1214573"/>
    <lineage>
        <taxon>Eukaryota</taxon>
        <taxon>Fungi</taxon>
        <taxon>Dikarya</taxon>
        <taxon>Ascomycota</taxon>
        <taxon>Pezizomycotina</taxon>
        <taxon>Sordariomycetes</taxon>
        <taxon>Sordariomycetidae</taxon>
        <taxon>Diaporthales</taxon>
        <taxon>Diaporthaceae</taxon>
        <taxon>Diaporthe</taxon>
    </lineage>
</organism>
<keyword evidence="2" id="KW-1185">Reference proteome</keyword>
<dbReference type="STRING" id="1214573.A0A0G2HT66"/>
<name>A0A0G2HT66_9PEZI</name>
<protein>
    <submittedName>
        <fullName evidence="1">Putative heterokaryon incompatibility protein</fullName>
    </submittedName>
</protein>
<dbReference type="Proteomes" id="UP000034680">
    <property type="component" value="Unassembled WGS sequence"/>
</dbReference>
<evidence type="ECO:0000313" key="2">
    <source>
        <dbReference type="Proteomes" id="UP000034680"/>
    </source>
</evidence>
<comment type="caution">
    <text evidence="1">The sequence shown here is derived from an EMBL/GenBank/DDBJ whole genome shotgun (WGS) entry which is preliminary data.</text>
</comment>
<gene>
    <name evidence="1" type="ORF">UCDDA912_g08752</name>
</gene>
<dbReference type="EMBL" id="LCUC01000398">
    <property type="protein sequence ID" value="KKY31310.1"/>
    <property type="molecule type" value="Genomic_DNA"/>
</dbReference>